<dbReference type="InterPro" id="IPR008756">
    <property type="entry name" value="Peptidase_M56"/>
</dbReference>
<dbReference type="PANTHER" id="PTHR21666">
    <property type="entry name" value="PEPTIDASE-RELATED"/>
    <property type="match status" value="1"/>
</dbReference>
<sequence>MERIFLSIILLSAAAGILALLLKGYFRFSKKQYRARTKCIVWVSLLVSMMLPFSINIKKSFTSALPSGAVSTQNQFTLIPGVMTEPAGFQIPENNWLTVLTWLWLGGTALILLTKLICYTIFSIRLKRQGEIVQDAPNKEDMQKICSRLGISKNIKLYRTKETDTPLLIGIFRPAVYLPENSMLPEQERLILFHELSHYKSHDLFIRFLLMVVTAVHWFNPVTYLISSELKVSMEEACDAEVLRQCGFEARKLYGKTVLETACRQKGGLPLVSAPFAADHSRLKVRCQRILSDDDTACRGKGFMVGACSLVAVLVVACALIPKPQVTADDQNVPSTSTQLRTEPAVTPDQLENWLFPVAGDLSITAPYGKNTFAFHKGLDVTRNGISGEEIHAAKSGVVVTANTAAHAYGNYVVIDHGDGYKTLYAHCQSLTVTEGQQVAQGETIAFVGSTGNSTGPHLHFEVQKNGKILDPTQIFPDLKELR</sequence>
<feature type="domain" description="Peptidase M56" evidence="3">
    <location>
        <begin position="5"/>
        <end position="288"/>
    </location>
</feature>
<evidence type="ECO:0000259" key="3">
    <source>
        <dbReference type="Pfam" id="PF05569"/>
    </source>
</evidence>
<feature type="domain" description="M23ase beta-sheet core" evidence="2">
    <location>
        <begin position="375"/>
        <end position="472"/>
    </location>
</feature>
<dbReference type="Proteomes" id="UP000610760">
    <property type="component" value="Unassembled WGS sequence"/>
</dbReference>
<dbReference type="Pfam" id="PF05569">
    <property type="entry name" value="Peptidase_M56"/>
    <property type="match status" value="1"/>
</dbReference>
<dbReference type="SUPFAM" id="SSF51261">
    <property type="entry name" value="Duplicated hybrid motif"/>
    <property type="match status" value="1"/>
</dbReference>
<organism evidence="4 5">
    <name type="scientific">Fumia xinanensis</name>
    <dbReference type="NCBI Taxonomy" id="2763659"/>
    <lineage>
        <taxon>Bacteria</taxon>
        <taxon>Bacillati</taxon>
        <taxon>Bacillota</taxon>
        <taxon>Clostridia</taxon>
        <taxon>Eubacteriales</taxon>
        <taxon>Oscillospiraceae</taxon>
        <taxon>Fumia</taxon>
    </lineage>
</organism>
<feature type="transmembrane region" description="Helical" evidence="1">
    <location>
        <begin position="102"/>
        <end position="122"/>
    </location>
</feature>
<dbReference type="AlphaFoldDB" id="A0A926E3G2"/>
<evidence type="ECO:0000313" key="4">
    <source>
        <dbReference type="EMBL" id="MBC8558820.1"/>
    </source>
</evidence>
<feature type="transmembrane region" description="Helical" evidence="1">
    <location>
        <begin position="38"/>
        <end position="57"/>
    </location>
</feature>
<dbReference type="CDD" id="cd12797">
    <property type="entry name" value="M23_peptidase"/>
    <property type="match status" value="1"/>
</dbReference>
<evidence type="ECO:0000256" key="1">
    <source>
        <dbReference type="SAM" id="Phobius"/>
    </source>
</evidence>
<dbReference type="InterPro" id="IPR016047">
    <property type="entry name" value="M23ase_b-sheet_dom"/>
</dbReference>
<dbReference type="CDD" id="cd07341">
    <property type="entry name" value="M56_BlaR1_MecR1_like"/>
    <property type="match status" value="1"/>
</dbReference>
<dbReference type="EMBL" id="JACRSV010000001">
    <property type="protein sequence ID" value="MBC8558820.1"/>
    <property type="molecule type" value="Genomic_DNA"/>
</dbReference>
<gene>
    <name evidence="4" type="ORF">H8710_01925</name>
</gene>
<feature type="transmembrane region" description="Helical" evidence="1">
    <location>
        <begin position="6"/>
        <end position="26"/>
    </location>
</feature>
<dbReference type="GO" id="GO:0004222">
    <property type="term" value="F:metalloendopeptidase activity"/>
    <property type="evidence" value="ECO:0007669"/>
    <property type="project" value="TreeGrafter"/>
</dbReference>
<dbReference type="PANTHER" id="PTHR21666:SF270">
    <property type="entry name" value="MUREIN HYDROLASE ACTIVATOR ENVC"/>
    <property type="match status" value="1"/>
</dbReference>
<dbReference type="InterPro" id="IPR050570">
    <property type="entry name" value="Cell_wall_metabolism_enzyme"/>
</dbReference>
<dbReference type="RefSeq" id="WP_249293713.1">
    <property type="nucleotide sequence ID" value="NZ_JACRSV010000001.1"/>
</dbReference>
<keyword evidence="1" id="KW-0812">Transmembrane</keyword>
<comment type="caution">
    <text evidence="4">The sequence shown here is derived from an EMBL/GenBank/DDBJ whole genome shotgun (WGS) entry which is preliminary data.</text>
</comment>
<protein>
    <submittedName>
        <fullName evidence="4">Peptidoglycan DD-metalloendopeptidase family protein</fullName>
    </submittedName>
</protein>
<reference evidence="4" key="1">
    <citation type="submission" date="2020-08" db="EMBL/GenBank/DDBJ databases">
        <title>Genome public.</title>
        <authorList>
            <person name="Liu C."/>
            <person name="Sun Q."/>
        </authorList>
    </citation>
    <scope>NUCLEOTIDE SEQUENCE</scope>
    <source>
        <strain evidence="4">NSJ-33</strain>
    </source>
</reference>
<proteinExistence type="predicted"/>
<evidence type="ECO:0000313" key="5">
    <source>
        <dbReference type="Proteomes" id="UP000610760"/>
    </source>
</evidence>
<keyword evidence="1" id="KW-1133">Transmembrane helix</keyword>
<keyword evidence="1" id="KW-0472">Membrane</keyword>
<evidence type="ECO:0000259" key="2">
    <source>
        <dbReference type="Pfam" id="PF01551"/>
    </source>
</evidence>
<feature type="transmembrane region" description="Helical" evidence="1">
    <location>
        <begin position="204"/>
        <end position="226"/>
    </location>
</feature>
<dbReference type="Gene3D" id="2.70.70.10">
    <property type="entry name" value="Glucose Permease (Domain IIA)"/>
    <property type="match status" value="1"/>
</dbReference>
<accession>A0A926E3G2</accession>
<keyword evidence="5" id="KW-1185">Reference proteome</keyword>
<dbReference type="InterPro" id="IPR011055">
    <property type="entry name" value="Dup_hybrid_motif"/>
</dbReference>
<dbReference type="Pfam" id="PF01551">
    <property type="entry name" value="Peptidase_M23"/>
    <property type="match status" value="1"/>
</dbReference>
<feature type="transmembrane region" description="Helical" evidence="1">
    <location>
        <begin position="302"/>
        <end position="321"/>
    </location>
</feature>
<name>A0A926E3G2_9FIRM</name>